<dbReference type="InterPro" id="IPR034122">
    <property type="entry name" value="Retropepsin-like_bacterial"/>
</dbReference>
<keyword evidence="3" id="KW-1185">Reference proteome</keyword>
<evidence type="ECO:0000313" key="3">
    <source>
        <dbReference type="Proteomes" id="UP001165393"/>
    </source>
</evidence>
<protein>
    <submittedName>
        <fullName evidence="2">TIGR02281 family clan AA aspartic protease</fullName>
        <ecNumber evidence="2">3.4.23.-</ecNumber>
    </submittedName>
</protein>
<dbReference type="RefSeq" id="WP_251260393.1">
    <property type="nucleotide sequence ID" value="NZ_JAMQGP010000002.1"/>
</dbReference>
<keyword evidence="1" id="KW-0812">Transmembrane</keyword>
<dbReference type="Pfam" id="PF13975">
    <property type="entry name" value="gag-asp_proteas"/>
    <property type="match status" value="1"/>
</dbReference>
<reference evidence="2 3" key="1">
    <citation type="journal article" date="2013" name="Antonie Van Leeuwenhoek">
        <title>Echinimonas agarilytica gen. nov., sp. nov., a new gammaproteobacterium isolated from the sea urchin Strongylocentrotus intermedius.</title>
        <authorList>
            <person name="Nedashkovskaya O.I."/>
            <person name="Stenkova A.M."/>
            <person name="Zhukova N.V."/>
            <person name="Van Trappen S."/>
            <person name="Lee J.S."/>
            <person name="Kim S.B."/>
        </authorList>
    </citation>
    <scope>NUCLEOTIDE SEQUENCE [LARGE SCALE GENOMIC DNA]</scope>
    <source>
        <strain evidence="2 3">KMM 6351</strain>
    </source>
</reference>
<comment type="caution">
    <text evidence="2">The sequence shown here is derived from an EMBL/GenBank/DDBJ whole genome shotgun (WGS) entry which is preliminary data.</text>
</comment>
<dbReference type="AlphaFoldDB" id="A0AA41W5I3"/>
<sequence length="169" mass="18726">MNQQQDSSGMGRIMSILAWLTFLGLIAIFFNDYLSDQDDPNRALSFDKTQQLVLKRNKSGHYIAPGEINGVRVQFLLDTGATNLSIPAHIAREAGLKKGAQSIVSTANGHIKVYQTQIDEVRLGGLSRYQVEGFINSSNQGDVVLLGMSFLKYFEWQQIGDSLMLTPQS</sequence>
<feature type="transmembrane region" description="Helical" evidence="1">
    <location>
        <begin position="12"/>
        <end position="30"/>
    </location>
</feature>
<dbReference type="SUPFAM" id="SSF50630">
    <property type="entry name" value="Acid proteases"/>
    <property type="match status" value="1"/>
</dbReference>
<proteinExistence type="predicted"/>
<dbReference type="EC" id="3.4.23.-" evidence="2"/>
<dbReference type="InterPro" id="IPR001969">
    <property type="entry name" value="Aspartic_peptidase_AS"/>
</dbReference>
<dbReference type="GO" id="GO:0004190">
    <property type="term" value="F:aspartic-type endopeptidase activity"/>
    <property type="evidence" value="ECO:0007669"/>
    <property type="project" value="InterPro"/>
</dbReference>
<dbReference type="CDD" id="cd05483">
    <property type="entry name" value="retropepsin_like_bacteria"/>
    <property type="match status" value="1"/>
</dbReference>
<keyword evidence="1" id="KW-0472">Membrane</keyword>
<evidence type="ECO:0000313" key="2">
    <source>
        <dbReference type="EMBL" id="MCM2679025.1"/>
    </source>
</evidence>
<keyword evidence="1" id="KW-1133">Transmembrane helix</keyword>
<dbReference type="Gene3D" id="2.40.70.10">
    <property type="entry name" value="Acid Proteases"/>
    <property type="match status" value="1"/>
</dbReference>
<dbReference type="InterPro" id="IPR021109">
    <property type="entry name" value="Peptidase_aspartic_dom_sf"/>
</dbReference>
<gene>
    <name evidence="2" type="ORF">NAF29_04950</name>
</gene>
<evidence type="ECO:0000256" key="1">
    <source>
        <dbReference type="SAM" id="Phobius"/>
    </source>
</evidence>
<dbReference type="PROSITE" id="PS00141">
    <property type="entry name" value="ASP_PROTEASE"/>
    <property type="match status" value="1"/>
</dbReference>
<keyword evidence="2" id="KW-0645">Protease</keyword>
<dbReference type="Proteomes" id="UP001165393">
    <property type="component" value="Unassembled WGS sequence"/>
</dbReference>
<accession>A0AA41W5I3</accession>
<dbReference type="InterPro" id="IPR011969">
    <property type="entry name" value="Clan_AA_Asp_peptidase_C"/>
</dbReference>
<organism evidence="2 3">
    <name type="scientific">Echinimonas agarilytica</name>
    <dbReference type="NCBI Taxonomy" id="1215918"/>
    <lineage>
        <taxon>Bacteria</taxon>
        <taxon>Pseudomonadati</taxon>
        <taxon>Pseudomonadota</taxon>
        <taxon>Gammaproteobacteria</taxon>
        <taxon>Alteromonadales</taxon>
        <taxon>Echinimonadaceae</taxon>
        <taxon>Echinimonas</taxon>
    </lineage>
</organism>
<keyword evidence="2" id="KW-0378">Hydrolase</keyword>
<dbReference type="EMBL" id="JAMQGP010000002">
    <property type="protein sequence ID" value="MCM2679025.1"/>
    <property type="molecule type" value="Genomic_DNA"/>
</dbReference>
<dbReference type="NCBIfam" id="TIGR02281">
    <property type="entry name" value="clan_AA_DTGA"/>
    <property type="match status" value="1"/>
</dbReference>
<dbReference type="GO" id="GO:0006508">
    <property type="term" value="P:proteolysis"/>
    <property type="evidence" value="ECO:0007669"/>
    <property type="project" value="UniProtKB-KW"/>
</dbReference>
<name>A0AA41W5I3_9GAMM</name>